<feature type="region of interest" description="Disordered" evidence="1">
    <location>
        <begin position="38"/>
        <end position="65"/>
    </location>
</feature>
<gene>
    <name evidence="2" type="ORF">PR048_012354</name>
</gene>
<evidence type="ECO:0000256" key="1">
    <source>
        <dbReference type="SAM" id="MobiDB-lite"/>
    </source>
</evidence>
<accession>A0ABQ9HPC6</accession>
<feature type="compositionally biased region" description="Polar residues" evidence="1">
    <location>
        <begin position="90"/>
        <end position="104"/>
    </location>
</feature>
<protein>
    <submittedName>
        <fullName evidence="2">Uncharacterized protein</fullName>
    </submittedName>
</protein>
<feature type="region of interest" description="Disordered" evidence="1">
    <location>
        <begin position="83"/>
        <end position="113"/>
    </location>
</feature>
<evidence type="ECO:0000313" key="3">
    <source>
        <dbReference type="Proteomes" id="UP001159363"/>
    </source>
</evidence>
<feature type="region of interest" description="Disordered" evidence="1">
    <location>
        <begin position="189"/>
        <end position="233"/>
    </location>
</feature>
<sequence>MNLFPDISSIHSEEELYDDVDNPSSAKFKVSTYNSLRASDPCRPLPLESAEKSNTASPDALPCKPDPVEPLYCGTKSLYSKSPIPARSGLNRSQSVYSKIPSSNRDQDGMPRPGPLVPAQSLYPMRFNLNPITTTQNIQNQQNQRSESIYGVRGVSNSVNRGQTGGVYSVIHGNTSGMNNTSLKVGTGLGGGPCSGSNSSSSNRPESIYGAASRRHDSTDSAHGPCQVGNSGNSFGLRTLGSGGSYLSGSKTCTGTRKELHSPKGQHHMLSPIAASVISTPNTLASYHHKRSPNPFKAVSEVVHGSLPAMRQTSPQHLDKRWLTFTDLMQPMAFPACLIASNEPWTTSETTLKYVEQHIHARYLPVDMNVYRFYKNISIKL</sequence>
<comment type="caution">
    <text evidence="2">The sequence shown here is derived from an EMBL/GenBank/DDBJ whole genome shotgun (WGS) entry which is preliminary data.</text>
</comment>
<name>A0ABQ9HPC6_9NEOP</name>
<organism evidence="2 3">
    <name type="scientific">Dryococelus australis</name>
    <dbReference type="NCBI Taxonomy" id="614101"/>
    <lineage>
        <taxon>Eukaryota</taxon>
        <taxon>Metazoa</taxon>
        <taxon>Ecdysozoa</taxon>
        <taxon>Arthropoda</taxon>
        <taxon>Hexapoda</taxon>
        <taxon>Insecta</taxon>
        <taxon>Pterygota</taxon>
        <taxon>Neoptera</taxon>
        <taxon>Polyneoptera</taxon>
        <taxon>Phasmatodea</taxon>
        <taxon>Verophasmatodea</taxon>
        <taxon>Anareolatae</taxon>
        <taxon>Phasmatidae</taxon>
        <taxon>Eurycanthinae</taxon>
        <taxon>Dryococelus</taxon>
    </lineage>
</organism>
<proteinExistence type="predicted"/>
<evidence type="ECO:0000313" key="2">
    <source>
        <dbReference type="EMBL" id="KAJ8886145.1"/>
    </source>
</evidence>
<dbReference type="Proteomes" id="UP001159363">
    <property type="component" value="Chromosome X"/>
</dbReference>
<keyword evidence="3" id="KW-1185">Reference proteome</keyword>
<reference evidence="2 3" key="1">
    <citation type="submission" date="2023-02" db="EMBL/GenBank/DDBJ databases">
        <title>LHISI_Scaffold_Assembly.</title>
        <authorList>
            <person name="Stuart O.P."/>
            <person name="Cleave R."/>
            <person name="Magrath M.J.L."/>
            <person name="Mikheyev A.S."/>
        </authorList>
    </citation>
    <scope>NUCLEOTIDE SEQUENCE [LARGE SCALE GENOMIC DNA]</scope>
    <source>
        <strain evidence="2">Daus_M_001</strain>
        <tissue evidence="2">Leg muscle</tissue>
    </source>
</reference>
<dbReference type="EMBL" id="JARBHB010000004">
    <property type="protein sequence ID" value="KAJ8886145.1"/>
    <property type="molecule type" value="Genomic_DNA"/>
</dbReference>